<accession>A0A7S3P7Y2</accession>
<organism evidence="1">
    <name type="scientific">Amphora coffeiformis</name>
    <dbReference type="NCBI Taxonomy" id="265554"/>
    <lineage>
        <taxon>Eukaryota</taxon>
        <taxon>Sar</taxon>
        <taxon>Stramenopiles</taxon>
        <taxon>Ochrophyta</taxon>
        <taxon>Bacillariophyta</taxon>
        <taxon>Bacillariophyceae</taxon>
        <taxon>Bacillariophycidae</taxon>
        <taxon>Thalassiophysales</taxon>
        <taxon>Catenulaceae</taxon>
        <taxon>Amphora</taxon>
    </lineage>
</organism>
<gene>
    <name evidence="1" type="ORF">ACOF00016_LOCUS9050</name>
</gene>
<proteinExistence type="predicted"/>
<dbReference type="EMBL" id="HBIM01010871">
    <property type="protein sequence ID" value="CAE0411764.1"/>
    <property type="molecule type" value="Transcribed_RNA"/>
</dbReference>
<protein>
    <submittedName>
        <fullName evidence="1">Uncharacterized protein</fullName>
    </submittedName>
</protein>
<evidence type="ECO:0000313" key="1">
    <source>
        <dbReference type="EMBL" id="CAE0411764.1"/>
    </source>
</evidence>
<dbReference type="AlphaFoldDB" id="A0A7S3P7Y2"/>
<name>A0A7S3P7Y2_9STRA</name>
<sequence>MTTLAHCNNRSATLIGTGRCTEAYFELRRAMAELAQHIRLDDSFKSLPGNTTPFKVSALALLVSETVECVFSSPLIIEDVEVEDDTVEAVSCVCSVVLFNMALASQRLSARKDLPIQQQRRGLDQARSLYKQSYEIARNLHIPLLHLALCNNLLEISYEYGDLEDMNFWKSEFNAHLIHQEMGTPDDILVHLLKVQLFFTPAFQTARAA</sequence>
<reference evidence="1" key="1">
    <citation type="submission" date="2021-01" db="EMBL/GenBank/DDBJ databases">
        <authorList>
            <person name="Corre E."/>
            <person name="Pelletier E."/>
            <person name="Niang G."/>
            <person name="Scheremetjew M."/>
            <person name="Finn R."/>
            <person name="Kale V."/>
            <person name="Holt S."/>
            <person name="Cochrane G."/>
            <person name="Meng A."/>
            <person name="Brown T."/>
            <person name="Cohen L."/>
        </authorList>
    </citation>
    <scope>NUCLEOTIDE SEQUENCE</scope>
    <source>
        <strain evidence="1">CCMP127</strain>
    </source>
</reference>